<dbReference type="InterPro" id="IPR036264">
    <property type="entry name" value="Bact_exopeptidase_dim_dom"/>
</dbReference>
<protein>
    <recommendedName>
        <fullName evidence="3">Peptidase M20 dimerisation domain-containing protein</fullName>
    </recommendedName>
</protein>
<dbReference type="EMBL" id="UINC01019470">
    <property type="protein sequence ID" value="SVA82440.1"/>
    <property type="molecule type" value="Genomic_DNA"/>
</dbReference>
<keyword evidence="2" id="KW-0378">Hydrolase</keyword>
<sequence>MSNLESCIDFLQRLIRTESLPGQEGDIANLVRTEMEGLGYSEVHIDDAGNVLGKVLGQGESPPMMFNTHLDHVDVGEHAAWPYPPFGAEIHDDTIWGRGAVDIKGPLACQVYGVARLLECGIKPAGDIWVTATVQEEVGGLGARHMAGYIDTPLVVIGEPSRCELRRGHRGRTEIVVHSKGRSVHASVPDEGINALDPIARFIIEMNGLEMRSDPDLGTSTVVPSLIRTDQISANVVPGEVWLTCDWRNVAGETGEDARQALQKIADRALAESRRVLSIPDDDPEPSLEVTITSVERASFTGMTMDYPADNPAYIVGIDHPSLAAAKQALDTALSTAVPIDVWQFATDGGHFSLEGMICVGFGPGNDLLAHTINEAIPISELERGLIGNEALARALDSRMAA</sequence>
<evidence type="ECO:0000259" key="3">
    <source>
        <dbReference type="Pfam" id="PF07687"/>
    </source>
</evidence>
<name>A0A381YZR9_9ZZZZ</name>
<dbReference type="Pfam" id="PF01546">
    <property type="entry name" value="Peptidase_M20"/>
    <property type="match status" value="1"/>
</dbReference>
<dbReference type="GO" id="GO:0016787">
    <property type="term" value="F:hydrolase activity"/>
    <property type="evidence" value="ECO:0007669"/>
    <property type="project" value="UniProtKB-KW"/>
</dbReference>
<gene>
    <name evidence="4" type="ORF">METZ01_LOCUS135294</name>
</gene>
<dbReference type="InterPro" id="IPR050072">
    <property type="entry name" value="Peptidase_M20A"/>
</dbReference>
<keyword evidence="1" id="KW-0479">Metal-binding</keyword>
<feature type="domain" description="Peptidase M20 dimerisation" evidence="3">
    <location>
        <begin position="168"/>
        <end position="272"/>
    </location>
</feature>
<evidence type="ECO:0000256" key="2">
    <source>
        <dbReference type="ARBA" id="ARBA00022801"/>
    </source>
</evidence>
<dbReference type="InterPro" id="IPR002933">
    <property type="entry name" value="Peptidase_M20"/>
</dbReference>
<accession>A0A381YZR9</accession>
<dbReference type="Gene3D" id="3.40.630.10">
    <property type="entry name" value="Zn peptidases"/>
    <property type="match status" value="2"/>
</dbReference>
<dbReference type="SUPFAM" id="SSF55031">
    <property type="entry name" value="Bacterial exopeptidase dimerisation domain"/>
    <property type="match status" value="1"/>
</dbReference>
<organism evidence="4">
    <name type="scientific">marine metagenome</name>
    <dbReference type="NCBI Taxonomy" id="408172"/>
    <lineage>
        <taxon>unclassified sequences</taxon>
        <taxon>metagenomes</taxon>
        <taxon>ecological metagenomes</taxon>
    </lineage>
</organism>
<dbReference type="InterPro" id="IPR011650">
    <property type="entry name" value="Peptidase_M20_dimer"/>
</dbReference>
<evidence type="ECO:0000256" key="1">
    <source>
        <dbReference type="ARBA" id="ARBA00022723"/>
    </source>
</evidence>
<dbReference type="GO" id="GO:0046872">
    <property type="term" value="F:metal ion binding"/>
    <property type="evidence" value="ECO:0007669"/>
    <property type="project" value="UniProtKB-KW"/>
</dbReference>
<reference evidence="4" key="1">
    <citation type="submission" date="2018-05" db="EMBL/GenBank/DDBJ databases">
        <authorList>
            <person name="Lanie J.A."/>
            <person name="Ng W.-L."/>
            <person name="Kazmierczak K.M."/>
            <person name="Andrzejewski T.M."/>
            <person name="Davidsen T.M."/>
            <person name="Wayne K.J."/>
            <person name="Tettelin H."/>
            <person name="Glass J.I."/>
            <person name="Rusch D."/>
            <person name="Podicherti R."/>
            <person name="Tsui H.-C.T."/>
            <person name="Winkler M.E."/>
        </authorList>
    </citation>
    <scope>NUCLEOTIDE SEQUENCE</scope>
</reference>
<evidence type="ECO:0000313" key="4">
    <source>
        <dbReference type="EMBL" id="SVA82440.1"/>
    </source>
</evidence>
<dbReference type="PANTHER" id="PTHR43808">
    <property type="entry name" value="ACETYLORNITHINE DEACETYLASE"/>
    <property type="match status" value="1"/>
</dbReference>
<dbReference type="Gene3D" id="3.30.70.360">
    <property type="match status" value="1"/>
</dbReference>
<dbReference type="AlphaFoldDB" id="A0A381YZR9"/>
<dbReference type="SUPFAM" id="SSF53187">
    <property type="entry name" value="Zn-dependent exopeptidases"/>
    <property type="match status" value="1"/>
</dbReference>
<dbReference type="Pfam" id="PF07687">
    <property type="entry name" value="M20_dimer"/>
    <property type="match status" value="1"/>
</dbReference>
<proteinExistence type="predicted"/>